<keyword evidence="1" id="KW-0802">TPR repeat</keyword>
<dbReference type="RefSeq" id="XP_013025950.1">
    <property type="nucleotide sequence ID" value="XM_013170496.1"/>
</dbReference>
<organism evidence="2 3">
    <name type="scientific">Schizosaccharomyces cryophilus (strain OY26 / ATCC MYA-4695 / CBS 11777 / NBRC 106824 / NRRL Y48691)</name>
    <name type="common">Fission yeast</name>
    <dbReference type="NCBI Taxonomy" id="653667"/>
    <lineage>
        <taxon>Eukaryota</taxon>
        <taxon>Fungi</taxon>
        <taxon>Dikarya</taxon>
        <taxon>Ascomycota</taxon>
        <taxon>Taphrinomycotina</taxon>
        <taxon>Schizosaccharomycetes</taxon>
        <taxon>Schizosaccharomycetales</taxon>
        <taxon>Schizosaccharomycetaceae</taxon>
        <taxon>Schizosaccharomyces</taxon>
    </lineage>
</organism>
<dbReference type="PANTHER" id="PTHR46423">
    <property type="entry name" value="RNA POLYMERASE II-ASSOCIATED PROTEIN 3"/>
    <property type="match status" value="1"/>
</dbReference>
<sequence length="378" mass="44563">MFQGISDLEDGSYQSEAFDEFRLGLRDESYNNEKYLQRSLINLKKKRYSEVIKDCTFALIINPHDNKAAWRRGLAYLRIGHPELANRDWEHALDADSENIAIQKALTKLRSSYTTCDRSYTTWDLRHPRVAAREQLPALLRKMYPDFIRGFFLWKRAHTACCLCRFRCERQGEDLTFCRESLYRTNQRVSEEALQKREPFSDIEQEFMERDRRKSEYVMEKIPEELYRSKYPCPQNIHQFLYMLKVMSTPQIYVEIYSMPPTRVVRIFGTYGLSLEYLNLFLKSIHYTGLLTRFCSKWCIQARRLMQTLSTLPWFSFLINHAMSTTILQIFLHLPDVKEEELQVWGVSADSSGSLEQGPNSDMTFFDCLADLSITLPA</sequence>
<dbReference type="Gene3D" id="1.25.40.10">
    <property type="entry name" value="Tetratricopeptide repeat domain"/>
    <property type="match status" value="1"/>
</dbReference>
<protein>
    <submittedName>
        <fullName evidence="2">TPR repeat protein</fullName>
    </submittedName>
</protein>
<name>S9WWV8_SCHCR</name>
<dbReference type="GO" id="GO:0101031">
    <property type="term" value="C:protein folding chaperone complex"/>
    <property type="evidence" value="ECO:0007669"/>
    <property type="project" value="TreeGrafter"/>
</dbReference>
<dbReference type="OMA" id="ANRDWEH"/>
<evidence type="ECO:0000313" key="2">
    <source>
        <dbReference type="EMBL" id="EPY49227.1"/>
    </source>
</evidence>
<dbReference type="GeneID" id="25038732"/>
<accession>S9WWV8</accession>
<dbReference type="Proteomes" id="UP000015464">
    <property type="component" value="Unassembled WGS sequence"/>
</dbReference>
<dbReference type="EMBL" id="KE546996">
    <property type="protein sequence ID" value="EPY49227.1"/>
    <property type="molecule type" value="Genomic_DNA"/>
</dbReference>
<dbReference type="InterPro" id="IPR011990">
    <property type="entry name" value="TPR-like_helical_dom_sf"/>
</dbReference>
<gene>
    <name evidence="2" type="ORF">SPOG_04419</name>
</gene>
<reference evidence="2 3" key="1">
    <citation type="journal article" date="2011" name="Science">
        <title>Comparative functional genomics of the fission yeasts.</title>
        <authorList>
            <person name="Rhind N."/>
            <person name="Chen Z."/>
            <person name="Yassour M."/>
            <person name="Thompson D.A."/>
            <person name="Haas B.J."/>
            <person name="Habib N."/>
            <person name="Wapinski I."/>
            <person name="Roy S."/>
            <person name="Lin M.F."/>
            <person name="Heiman D.I."/>
            <person name="Young S.K."/>
            <person name="Furuya K."/>
            <person name="Guo Y."/>
            <person name="Pidoux A."/>
            <person name="Chen H.M."/>
            <person name="Robbertse B."/>
            <person name="Goldberg J.M."/>
            <person name="Aoki K."/>
            <person name="Bayne E.H."/>
            <person name="Berlin A.M."/>
            <person name="Desjardins C.A."/>
            <person name="Dobbs E."/>
            <person name="Dukaj L."/>
            <person name="Fan L."/>
            <person name="FitzGerald M.G."/>
            <person name="French C."/>
            <person name="Gujja S."/>
            <person name="Hansen K."/>
            <person name="Keifenheim D."/>
            <person name="Levin J.Z."/>
            <person name="Mosher R.A."/>
            <person name="Mueller C.A."/>
            <person name="Pfiffner J."/>
            <person name="Priest M."/>
            <person name="Russ C."/>
            <person name="Smialowska A."/>
            <person name="Swoboda P."/>
            <person name="Sykes S.M."/>
            <person name="Vaughn M."/>
            <person name="Vengrova S."/>
            <person name="Yoder R."/>
            <person name="Zeng Q."/>
            <person name="Allshire R."/>
            <person name="Baulcombe D."/>
            <person name="Birren B.W."/>
            <person name="Brown W."/>
            <person name="Ekwall K."/>
            <person name="Kellis M."/>
            <person name="Leatherwood J."/>
            <person name="Levin H."/>
            <person name="Margalit H."/>
            <person name="Martienssen R."/>
            <person name="Nieduszynski C.A."/>
            <person name="Spatafora J.W."/>
            <person name="Friedman N."/>
            <person name="Dalgaard J.Z."/>
            <person name="Baumann P."/>
            <person name="Niki H."/>
            <person name="Regev A."/>
            <person name="Nusbaum C."/>
        </authorList>
    </citation>
    <scope>NUCLEOTIDE SEQUENCE [LARGE SCALE GENOMIC DNA]</scope>
    <source>
        <strain evidence="3">OY26 / ATCC MYA-4695 / CBS 11777 / NBRC 106824 / NRRL Y48691</strain>
    </source>
</reference>
<dbReference type="HOGENOM" id="CLU_731889_0_0_1"/>
<dbReference type="InterPro" id="IPR051966">
    <property type="entry name" value="RPAP3"/>
</dbReference>
<dbReference type="PANTHER" id="PTHR46423:SF1">
    <property type="entry name" value="RNA POLYMERASE II-ASSOCIATED PROTEIN 3"/>
    <property type="match status" value="1"/>
</dbReference>
<dbReference type="OrthoDB" id="433738at2759"/>
<keyword evidence="3" id="KW-1185">Reference proteome</keyword>
<proteinExistence type="predicted"/>
<evidence type="ECO:0000256" key="1">
    <source>
        <dbReference type="ARBA" id="ARBA00022803"/>
    </source>
</evidence>
<evidence type="ECO:0000313" key="3">
    <source>
        <dbReference type="Proteomes" id="UP000015464"/>
    </source>
</evidence>
<dbReference type="SUPFAM" id="SSF48452">
    <property type="entry name" value="TPR-like"/>
    <property type="match status" value="1"/>
</dbReference>
<dbReference type="AlphaFoldDB" id="S9WWV8"/>